<comment type="caution">
    <text evidence="1">The sequence shown here is derived from an EMBL/GenBank/DDBJ whole genome shotgun (WGS) entry which is preliminary data.</text>
</comment>
<dbReference type="Proteomes" id="UP001177140">
    <property type="component" value="Unassembled WGS sequence"/>
</dbReference>
<feature type="non-terminal residue" evidence="1">
    <location>
        <position position="1"/>
    </location>
</feature>
<sequence>VTNGYQLQALGGCLCFVHQTKDKFLDIWFLRKKGETSSYDVNEQEFGLLIWITEFSIPFAGDNANPIALTRSGEVLLSHKSDLWCYDPKTASFEKLMDSCYSCRVVPHTNSFVSLKALGEKCRSRKRYKANTSPREFFIKKWRNA</sequence>
<name>A0AA41SF97_PAPNU</name>
<proteinExistence type="predicted"/>
<gene>
    <name evidence="1" type="ORF">MKW94_003515</name>
</gene>
<dbReference type="AlphaFoldDB" id="A0AA41SF97"/>
<keyword evidence="2" id="KW-1185">Reference proteome</keyword>
<accession>A0AA41SF97</accession>
<dbReference type="EMBL" id="JAJJMA010147327">
    <property type="protein sequence ID" value="MCL7034589.1"/>
    <property type="molecule type" value="Genomic_DNA"/>
</dbReference>
<protein>
    <submittedName>
        <fullName evidence="1">Uncharacterized protein</fullName>
    </submittedName>
</protein>
<evidence type="ECO:0000313" key="1">
    <source>
        <dbReference type="EMBL" id="MCL7034589.1"/>
    </source>
</evidence>
<organism evidence="1 2">
    <name type="scientific">Papaver nudicaule</name>
    <name type="common">Iceland poppy</name>
    <dbReference type="NCBI Taxonomy" id="74823"/>
    <lineage>
        <taxon>Eukaryota</taxon>
        <taxon>Viridiplantae</taxon>
        <taxon>Streptophyta</taxon>
        <taxon>Embryophyta</taxon>
        <taxon>Tracheophyta</taxon>
        <taxon>Spermatophyta</taxon>
        <taxon>Magnoliopsida</taxon>
        <taxon>Ranunculales</taxon>
        <taxon>Papaveraceae</taxon>
        <taxon>Papaveroideae</taxon>
        <taxon>Papaver</taxon>
    </lineage>
</organism>
<reference evidence="1" key="1">
    <citation type="submission" date="2022-03" db="EMBL/GenBank/DDBJ databases">
        <title>A functionally conserved STORR gene fusion in Papaver species that diverged 16.8 million years ago.</title>
        <authorList>
            <person name="Catania T."/>
        </authorList>
    </citation>
    <scope>NUCLEOTIDE SEQUENCE</scope>
    <source>
        <strain evidence="1">S-191538</strain>
    </source>
</reference>
<evidence type="ECO:0000313" key="2">
    <source>
        <dbReference type="Proteomes" id="UP001177140"/>
    </source>
</evidence>